<keyword evidence="2" id="KW-0732">Signal</keyword>
<evidence type="ECO:0000256" key="2">
    <source>
        <dbReference type="SAM" id="SignalP"/>
    </source>
</evidence>
<protein>
    <submittedName>
        <fullName evidence="3">Uncharacterized protein</fullName>
    </submittedName>
</protein>
<proteinExistence type="predicted"/>
<feature type="chain" id="PRO_5043271422" evidence="2">
    <location>
        <begin position="23"/>
        <end position="355"/>
    </location>
</feature>
<accession>A0A9P1DEX8</accession>
<feature type="transmembrane region" description="Helical" evidence="1">
    <location>
        <begin position="292"/>
        <end position="313"/>
    </location>
</feature>
<keyword evidence="1" id="KW-1133">Transmembrane helix</keyword>
<feature type="signal peptide" evidence="2">
    <location>
        <begin position="1"/>
        <end position="22"/>
    </location>
</feature>
<keyword evidence="1" id="KW-0812">Transmembrane</keyword>
<dbReference type="Proteomes" id="UP001152797">
    <property type="component" value="Unassembled WGS sequence"/>
</dbReference>
<keyword evidence="5" id="KW-1185">Reference proteome</keyword>
<dbReference type="EMBL" id="CAMXCT020004432">
    <property type="protein sequence ID" value="CAL1162336.1"/>
    <property type="molecule type" value="Genomic_DNA"/>
</dbReference>
<comment type="caution">
    <text evidence="3">The sequence shown here is derived from an EMBL/GenBank/DDBJ whole genome shotgun (WGS) entry which is preliminary data.</text>
</comment>
<evidence type="ECO:0000313" key="3">
    <source>
        <dbReference type="EMBL" id="CAI4008961.1"/>
    </source>
</evidence>
<name>A0A9P1DEX8_9DINO</name>
<evidence type="ECO:0000313" key="5">
    <source>
        <dbReference type="Proteomes" id="UP001152797"/>
    </source>
</evidence>
<evidence type="ECO:0000313" key="4">
    <source>
        <dbReference type="EMBL" id="CAL4796273.1"/>
    </source>
</evidence>
<sequence length="355" mass="40157">MSLRHLYLRAASFWILLDFTDGFCQNAPVRLPATLVMEKSFWSFFSTFTMNRFAFSMQQGSCKAVENHCLERPLTAVECAAECEEHGDCVAFDRPNVFGKAGCCWYPGGQAVVADGSVGKKCFMRSKSDGEQNLYFGEVWRQPAFFSTAHLSTQADEGAAVAVMDICLPLSHCSFRIFNCDGKPLYALEAKMLPSLSSPLELIWSYEIRNSSGEYIGRTSELQSGYQPIELYDAKGRNVATLSTVWTFWSAISTGNWYINNEFPSLDLSVTPVLDARLVTFVAAHQFATQGWFGPFWTGIIWCLALFIIGIALKRIALPWFQWQYEPMFERDARGVWCTSEETIEEPKQRAYRVC</sequence>
<reference evidence="4 5" key="2">
    <citation type="submission" date="2024-05" db="EMBL/GenBank/DDBJ databases">
        <authorList>
            <person name="Chen Y."/>
            <person name="Shah S."/>
            <person name="Dougan E. K."/>
            <person name="Thang M."/>
            <person name="Chan C."/>
        </authorList>
    </citation>
    <scope>NUCLEOTIDE SEQUENCE [LARGE SCALE GENOMIC DNA]</scope>
</reference>
<reference evidence="3" key="1">
    <citation type="submission" date="2022-10" db="EMBL/GenBank/DDBJ databases">
        <authorList>
            <person name="Chen Y."/>
            <person name="Dougan E. K."/>
            <person name="Chan C."/>
            <person name="Rhodes N."/>
            <person name="Thang M."/>
        </authorList>
    </citation>
    <scope>NUCLEOTIDE SEQUENCE</scope>
</reference>
<gene>
    <name evidence="3" type="ORF">C1SCF055_LOCUS34351</name>
</gene>
<keyword evidence="1" id="KW-0472">Membrane</keyword>
<evidence type="ECO:0000256" key="1">
    <source>
        <dbReference type="SAM" id="Phobius"/>
    </source>
</evidence>
<dbReference type="EMBL" id="CAMXCT030004432">
    <property type="protein sequence ID" value="CAL4796273.1"/>
    <property type="molecule type" value="Genomic_DNA"/>
</dbReference>
<dbReference type="EMBL" id="CAMXCT010004432">
    <property type="protein sequence ID" value="CAI4008961.1"/>
    <property type="molecule type" value="Genomic_DNA"/>
</dbReference>
<dbReference type="AlphaFoldDB" id="A0A9P1DEX8"/>
<dbReference type="OrthoDB" id="285308at2759"/>
<organism evidence="3">
    <name type="scientific">Cladocopium goreaui</name>
    <dbReference type="NCBI Taxonomy" id="2562237"/>
    <lineage>
        <taxon>Eukaryota</taxon>
        <taxon>Sar</taxon>
        <taxon>Alveolata</taxon>
        <taxon>Dinophyceae</taxon>
        <taxon>Suessiales</taxon>
        <taxon>Symbiodiniaceae</taxon>
        <taxon>Cladocopium</taxon>
    </lineage>
</organism>